<proteinExistence type="predicted"/>
<feature type="compositionally biased region" description="Basic and acidic residues" evidence="1">
    <location>
        <begin position="202"/>
        <end position="213"/>
    </location>
</feature>
<dbReference type="Proteomes" id="UP001396898">
    <property type="component" value="Unassembled WGS sequence"/>
</dbReference>
<comment type="caution">
    <text evidence="2">The sequence shown here is derived from an EMBL/GenBank/DDBJ whole genome shotgun (WGS) entry which is preliminary data.</text>
</comment>
<evidence type="ECO:0000313" key="3">
    <source>
        <dbReference type="Proteomes" id="UP001396898"/>
    </source>
</evidence>
<feature type="region of interest" description="Disordered" evidence="1">
    <location>
        <begin position="196"/>
        <end position="224"/>
    </location>
</feature>
<organism evidence="2 3">
    <name type="scientific">Apiospora marii</name>
    <dbReference type="NCBI Taxonomy" id="335849"/>
    <lineage>
        <taxon>Eukaryota</taxon>
        <taxon>Fungi</taxon>
        <taxon>Dikarya</taxon>
        <taxon>Ascomycota</taxon>
        <taxon>Pezizomycotina</taxon>
        <taxon>Sordariomycetes</taxon>
        <taxon>Xylariomycetidae</taxon>
        <taxon>Amphisphaeriales</taxon>
        <taxon>Apiosporaceae</taxon>
        <taxon>Apiospora</taxon>
    </lineage>
</organism>
<keyword evidence="3" id="KW-1185">Reference proteome</keyword>
<sequence length="282" mass="30415">MPCNESDRSEWHKYDAVITSQEDIDNGPLRTLDGKGDVLIQGAKGSLNFTDVPFGQSINVICNPDLQKINFTEYFQFTQLNISEAPALTEIWMTPSNEYTNFVDNANISIRAAPKLGGGHWQDFNCSTLVELVLHDAGGVSFPYLNSVELLDFADTPILAEKLETISDLRMENSNSRSAPRTDFKALKSVTGSLYAGNAESHNGRGDDHKETVQGETGPAGAQLDDTHIREAGGRSIPHQVGGGEILEAGGRALPAEAGDQRTMVAVSALPQETKASPVELA</sequence>
<dbReference type="EMBL" id="JAQQWI010000007">
    <property type="protein sequence ID" value="KAK8029269.1"/>
    <property type="molecule type" value="Genomic_DNA"/>
</dbReference>
<protein>
    <submittedName>
        <fullName evidence="2">Uncharacterized protein</fullName>
    </submittedName>
</protein>
<evidence type="ECO:0000256" key="1">
    <source>
        <dbReference type="SAM" id="MobiDB-lite"/>
    </source>
</evidence>
<gene>
    <name evidence="2" type="ORF">PG991_006325</name>
</gene>
<name>A0ABR1SBQ9_9PEZI</name>
<reference evidence="2 3" key="1">
    <citation type="submission" date="2023-01" db="EMBL/GenBank/DDBJ databases">
        <title>Analysis of 21 Apiospora genomes using comparative genomics revels a genus with tremendous synthesis potential of carbohydrate active enzymes and secondary metabolites.</title>
        <authorList>
            <person name="Sorensen T."/>
        </authorList>
    </citation>
    <scope>NUCLEOTIDE SEQUENCE [LARGE SCALE GENOMIC DNA]</scope>
    <source>
        <strain evidence="2 3">CBS 20057</strain>
    </source>
</reference>
<evidence type="ECO:0000313" key="2">
    <source>
        <dbReference type="EMBL" id="KAK8029269.1"/>
    </source>
</evidence>
<accession>A0ABR1SBQ9</accession>